<evidence type="ECO:0000256" key="8">
    <source>
        <dbReference type="ARBA" id="ARBA00022989"/>
    </source>
</evidence>
<feature type="region of interest" description="Disordered" evidence="12">
    <location>
        <begin position="3363"/>
        <end position="3389"/>
    </location>
</feature>
<evidence type="ECO:0000256" key="1">
    <source>
        <dbReference type="ARBA" id="ARBA00004167"/>
    </source>
</evidence>
<evidence type="ECO:0000256" key="4">
    <source>
        <dbReference type="ARBA" id="ARBA00022475"/>
    </source>
</evidence>
<evidence type="ECO:0000313" key="16">
    <source>
        <dbReference type="Ensembl" id="ENSLLEP00000016706.1"/>
    </source>
</evidence>
<dbReference type="InterPro" id="IPR055401">
    <property type="entry name" value="CEMIP_beta-hel_dom"/>
</dbReference>
<evidence type="ECO:0000313" key="17">
    <source>
        <dbReference type="Proteomes" id="UP000694569"/>
    </source>
</evidence>
<dbReference type="SMART" id="SM00429">
    <property type="entry name" value="IPT"/>
    <property type="match status" value="6"/>
</dbReference>
<evidence type="ECO:0000256" key="13">
    <source>
        <dbReference type="SAM" id="Phobius"/>
    </source>
</evidence>
<dbReference type="SUPFAM" id="SSF56988">
    <property type="entry name" value="Anthrax protective antigen"/>
    <property type="match status" value="1"/>
</dbReference>
<reference evidence="16" key="2">
    <citation type="submission" date="2025-09" db="UniProtKB">
        <authorList>
            <consortium name="Ensembl"/>
        </authorList>
    </citation>
    <scope>IDENTIFICATION</scope>
</reference>
<sequence>MRKDSWRISAKQELFVLQTHSEIQSISPDSGSTEGGTDITIHGNFFQQPAKVTVAGDPCTIKSISPKAIVCRTGPQSRRQTSSYAGNRGLLFEVWAESMDVNLTDKSNGYKSSWVASASSPAGTVFETERDFSARLSGFFVAPETNNYTFWIEASSEAQLYFSQSEDEEGKVRIASIPSGLSVWSNHWEMNWDESWQQKSSKMHLVHGEKYFIEMLQHGRGLNLNMKIGVQMHNTWLNPDVINTYQREKHQIVARSVRLPDIQILTLSGSGEIRFCWGNATTNLIPINATASHMQKVLEDMLSVHCIVDMSFADIFLHNGFEKGMNDTGTDGRLASWTEPYCGRISAFKPTFLLKASQSIRYELRKYKHLCFAYKGYIADTLMISVSYNITNQNTIKINSTCQWPVNEGNPERWKFGCVDLWNCSKMNDSLQESTKSSVFVDQIWLQTVKNSEESKSWFYVDDIVVSDRSIQVFQVDPMTARPGGHILESVSIAGSYPTYNLTSLVANCGIGLPLIELCGGPTILGSADGSELRQSLESGNETIELKVQRVQSASPPIGGTFIIRLSDGDVTGIPVNISASRLKETLITHADNNTAQYIKARDFTVTKDLNTCNQIVWTLTWTNRTGDLPNFLHVYAENLTGLAPSVRARIIYDGGILIWPIFGDMLATANALPQVTVHVNDIPANCSGNCSFQHLPELTSQVKEIQYSGGDGCDGEVSIAGSGFGENGKDINVQINDTNCSVVHANKTCLLCCLDTFLSLCEHRVLIHVKHQGFAANSTGKYISLQVVPSLSRVIPAVISQIGGHLVVLRGIGFGDTNLVYFGSEECQVNSSNSTTVECIAPTQRHNAEVDVTVKIGNQRFVFTNLIKYDPSINPVIMSLTPNVSSVAGDRVIFINMSRFENTTNMDIIIMVGNTTATLKRLTASGIEFSLPEIPPGLYNVCLTINGIVIATDGFEPTVQFVLNTFMVEPCCGSFAGGTIVTIFGNGFISNISSISVFVAEQLCFVLASTQETITCRTPPSPSPSSDLEEMPATITVRIANYTAIFLDSGQHNRSVLLFMYQKDFTPVVSNISWLVGEETLWLSVFGSQLTNSLILFESPHRKLVYKLNDTESNSSSLETSLEDFEAGIYHITVYNQTLGYAHIISPQNPVFNLDPLVRSISPPQGSLCGGTILTISGTFLHSSINSVAVNLTSDYICDVQSFDNSTIECALQNDDTRNISSHISINVSVVVNGLLGVCQTDCVLHLVANQTPIVNDFITTFGRNLSIFQFMGWRLENASETLTILVDRSMLCGITFVNKTIVECQMTAIPPGNHSITIPNVAKGEMCSSNILFNFSITPQITNMSRLHFSIHGGGLLEIQGSALLGQRTTDVFIGYKQCLIIALSYESITCVVPPGNGILNVTVVVDNLDVMGEAVEFSERYTPKVHSSWKDNNILSLMVSGVTALENIQIFVGDAKCENVTGNTSALQCLVPPLVTGRYQVKIIDRLRGWASSNATVITPLRVLAMKNNTGCAENQTLYIYGEGFSPKNTHITICGTPCVIIENVTTTTDLYCSSWRLNSSLVFLCDMTYGTGESCHVNSSTYIQCDVTVQVGRIQVTEPSAYLHVCNMKCIAGPDPEDNILRDISGLFISPKVERDEVLIYNGSCNVSIATEAEMECEAPNQPITSKITEIRKNWGQNTQSMPPLRFCSLWSKNSTWPFGSPPLDGDNVTVEFGRTLLLDTDTSVLNLLHVKGGRLIIMASGPVHLQAHYIIVSDGGKLQVGTPSDPYSGKAQITLHGSSHTSYFDPFGVKFLAVRNGALSMHGWVPKLMFTHLAESADAQGTELTLEEPVDWHIGDEIVICGVGFQGDRMQEEVSTIEKIDNTEISISPPLRNTYKVVEQLVDGQVLSLKPIIALLSRNIVIRGNLTNSYIERSEQCSQARIPDILNCLYGRSEKKLGSRELGAILMTQALSNEKTLLRISGVQFLNMGQAFKKHQSALNVVGDTRLSGSYIKGCSIINSFSRGLIVSGISGFKVEGNTFYNIRGHGLLVGEHLEDGIAVKHNLLIRVRGTDALSNNEMLAPAAVYIRTPSNNIENNIVWNAGYGFFYHLSRDGPSSAPLRSFKENMAVSCLRSGFWLYPEYRPPNNNAKAVFQGFSAWRSGGGTQVARCGNVAFKEFKIYSCVDFGMDVAESTGNTEISDSLLLGHLDAETGCMKTGIKTPKRFQALLSNITFMNFDRTVCSAMEACSGCSIGQGGFTVKTQQIKFLNSPRQFIFPFPHSAVIEDLDGSFSGLNGSQLVPSVAILPDSCSENVNISGAVPGSVCAGDVVFHRMSIGFESTQDTGFNLNVTNSLNRTMTLSYVHDTLSNQSGWMALLVDKDTYTITFDSAYTNDTLNYSATFDNFKLGDYILIEHKDLPSFEDLNITCESQMGQTPPYLNLPGYSRPCDWIHNTSLRSVTYLVTGENRVRVTLTAGGAAAVPTAVPSALPHSVLKWSFPVSWEGVGEGWGGYNGSIPRDGDDVIILPNRTILVDTILPPLKGLYVLGTLVFPLNSSNVLNASCILIAGGELRIGTAKFPLQRDQKLQIILRTSEKTGCDRLSGLNVSSGVIGVFGKLQIHSPYPRRSWTHLGADVAPGNEMIVVTDTVDWKAGDHVVISSSSYEAHHAEFVQIQEVYGDIIKLRQNLLYRHTGASDGFEDTRKVPQSAEVGLLSHNVRIMADVPCSGTIIVGDYSDGKDNKYLGTLQLSNVEISHFGSSAYSTINLNTSLPSSMTSLSIHHSCGGGISAVVSKDILLYDNVIYNVVGHGIHLEGQNHNLTNNLLVLVRQSEGQAEWVTGIKTNRAMDVYLSGNVVAGSERIGFHVKGRKCSPEENHSPGNVVHSSLHGLHFYWGDGFQNCTKISGFLSYKNYDYGLVFHLEGSVEIENVSLLDNSVGILPVVSQKLFKYARNYMSIKNSLIVATSHRFDCTMDRITPLSARATTRDRAPRSPLRGRVGILWPIFTEKPKLWPTYPWHMLGRDGAVSGLMKLQDVEFSGFVTSCYSDDIDVCIMSNPQSPGIMAPITAERTSMVNGKYENIFYFHSIERDPECPVSLECYGSEKALFKDLDGVSLGLALPPITVFPESDLHISQSCHNLGVYRKENLCSYKSDFKGHVCQQIDHTVVVLENIGDATEYVAPVLSVTENFIDMFVNGNISQDRCCSENVHSTFYSMLPANKITKVCFNGPTPKNLRLRLNGGQNTTKLILALFYDTPQTVSILSRESLIVPVSYDTKLDFFNEMHTSASFSFTENLLYVLLQGDEPIVISTNPSLLLAFYVLKGTSSEIRNQFTSRLADYLGIGNGQVAILQTLQGDMGTLRTATDNHAKRKLQCPSIADEMGNNGKKRVRRSSGGNVKTETPTGDNQNNLEVILVEIGNRPIPGTDDSSYLTSEKLQSIETLIIGSLQTGELDRVLPTQIDSLMIVDSELSRLGNNTRDSNEFKNDVIVYVRPHSIHIDVQPLGGIAGKPFATQPNVTFLDKKGNRVENLGYPSIHWQLLAYLKDSSSTALKGNTTVVIKDGWGNFSNLAISSSGSSWCLVFNVTSPPGVTFTAQSEEFKVLPEPARDKEYIFMLVVLSSAVSATALFMFFCCFFKRKRAERLKNGKISK</sequence>
<keyword evidence="8 13" id="KW-1133">Transmembrane helix</keyword>
<evidence type="ECO:0000256" key="5">
    <source>
        <dbReference type="ARBA" id="ARBA00022692"/>
    </source>
</evidence>
<dbReference type="Gene3D" id="2.160.20.10">
    <property type="entry name" value="Single-stranded right-handed beta-helix, Pectin lyase-like"/>
    <property type="match status" value="2"/>
</dbReference>
<gene>
    <name evidence="16" type="primary">PKHD1</name>
</gene>
<dbReference type="InterPro" id="IPR013783">
    <property type="entry name" value="Ig-like_fold"/>
</dbReference>
<evidence type="ECO:0000259" key="14">
    <source>
        <dbReference type="PROSITE" id="PS51484"/>
    </source>
</evidence>
<dbReference type="InterPro" id="IPR052387">
    <property type="entry name" value="Fibrocystin"/>
</dbReference>
<feature type="domain" description="PA14" evidence="15">
    <location>
        <begin position="85"/>
        <end position="244"/>
    </location>
</feature>
<dbReference type="PROSITE" id="PS51484">
    <property type="entry name" value="G8"/>
    <property type="match status" value="2"/>
</dbReference>
<evidence type="ECO:0000256" key="3">
    <source>
        <dbReference type="ARBA" id="ARBA00004316"/>
    </source>
</evidence>
<dbReference type="Ensembl" id="ENSLLET00000017339.1">
    <property type="protein sequence ID" value="ENSLLEP00000016706.1"/>
    <property type="gene ID" value="ENSLLEG00000010615.1"/>
</dbReference>
<dbReference type="InterPro" id="IPR002909">
    <property type="entry name" value="IPT_dom"/>
</dbReference>
<dbReference type="GeneTree" id="ENSGT00940000160697"/>
<dbReference type="InterPro" id="IPR037524">
    <property type="entry name" value="PA14/GLEYA"/>
</dbReference>
<accession>A0A8C5MNP1</accession>
<dbReference type="Proteomes" id="UP000694569">
    <property type="component" value="Unplaced"/>
</dbReference>
<dbReference type="InterPro" id="IPR012334">
    <property type="entry name" value="Pectin_lyas_fold"/>
</dbReference>
<feature type="compositionally biased region" description="Polar residues" evidence="12">
    <location>
        <begin position="3377"/>
        <end position="3389"/>
    </location>
</feature>
<dbReference type="PANTHER" id="PTHR46769:SF1">
    <property type="entry name" value="FIBROCYSTIN"/>
    <property type="match status" value="1"/>
</dbReference>
<dbReference type="GO" id="GO:0042995">
    <property type="term" value="C:cell projection"/>
    <property type="evidence" value="ECO:0007669"/>
    <property type="project" value="UniProtKB-SubCell"/>
</dbReference>
<keyword evidence="6" id="KW-0732">Signal</keyword>
<evidence type="ECO:0000256" key="10">
    <source>
        <dbReference type="ARBA" id="ARBA00023180"/>
    </source>
</evidence>
<evidence type="ECO:0000256" key="12">
    <source>
        <dbReference type="SAM" id="MobiDB-lite"/>
    </source>
</evidence>
<keyword evidence="11" id="KW-0966">Cell projection</keyword>
<dbReference type="Pfam" id="PF10162">
    <property type="entry name" value="G8"/>
    <property type="match status" value="2"/>
</dbReference>
<dbReference type="InterPro" id="IPR006626">
    <property type="entry name" value="PbH1"/>
</dbReference>
<dbReference type="CDD" id="cd00603">
    <property type="entry name" value="IPT_PCSR"/>
    <property type="match status" value="3"/>
</dbReference>
<dbReference type="InterPro" id="IPR011050">
    <property type="entry name" value="Pectin_lyase_fold/virulence"/>
</dbReference>
<reference evidence="16" key="1">
    <citation type="submission" date="2025-08" db="UniProtKB">
        <authorList>
            <consortium name="Ensembl"/>
        </authorList>
    </citation>
    <scope>IDENTIFICATION</scope>
</reference>
<feature type="domain" description="G8" evidence="14">
    <location>
        <begin position="2492"/>
        <end position="2618"/>
    </location>
</feature>
<name>A0A8C5MNP1_9ANUR</name>
<dbReference type="Pfam" id="PF24606">
    <property type="entry name" value="CEMIP_beta-hel"/>
    <property type="match status" value="1"/>
</dbReference>
<evidence type="ECO:0000256" key="7">
    <source>
        <dbReference type="ARBA" id="ARBA00022737"/>
    </source>
</evidence>
<proteinExistence type="predicted"/>
<feature type="transmembrane region" description="Helical" evidence="13">
    <location>
        <begin position="3595"/>
        <end position="3619"/>
    </location>
</feature>
<dbReference type="OrthoDB" id="120976at2759"/>
<dbReference type="InterPro" id="IPR019316">
    <property type="entry name" value="G8_domain"/>
</dbReference>
<dbReference type="PROSITE" id="PS51820">
    <property type="entry name" value="PA14"/>
    <property type="match status" value="1"/>
</dbReference>
<evidence type="ECO:0000256" key="2">
    <source>
        <dbReference type="ARBA" id="ARBA00004236"/>
    </source>
</evidence>
<keyword evidence="5 13" id="KW-0812">Transmembrane</keyword>
<dbReference type="PANTHER" id="PTHR46769">
    <property type="entry name" value="POLYCYSTIC KIDNEY AND HEPATIC DISEASE 1 (AUTOSOMAL RECESSIVE)-LIKE 1"/>
    <property type="match status" value="1"/>
</dbReference>
<dbReference type="SUPFAM" id="SSF81296">
    <property type="entry name" value="E set domains"/>
    <property type="match status" value="6"/>
</dbReference>
<keyword evidence="7" id="KW-0677">Repeat</keyword>
<dbReference type="Gene3D" id="2.60.40.10">
    <property type="entry name" value="Immunoglobulins"/>
    <property type="match status" value="5"/>
</dbReference>
<feature type="domain" description="G8" evidence="14">
    <location>
        <begin position="1699"/>
        <end position="1820"/>
    </location>
</feature>
<dbReference type="SMART" id="SM00710">
    <property type="entry name" value="PbH1"/>
    <property type="match status" value="6"/>
</dbReference>
<dbReference type="InterPro" id="IPR014756">
    <property type="entry name" value="Ig_E-set"/>
</dbReference>
<comment type="subcellular location">
    <subcellularLocation>
        <location evidence="2">Cell membrane</location>
    </subcellularLocation>
    <subcellularLocation>
        <location evidence="3">Cell projection</location>
    </subcellularLocation>
    <subcellularLocation>
        <location evidence="1">Membrane</location>
        <topology evidence="1">Single-pass membrane protein</topology>
    </subcellularLocation>
</comment>
<keyword evidence="9 13" id="KW-0472">Membrane</keyword>
<dbReference type="GO" id="GO:0005886">
    <property type="term" value="C:plasma membrane"/>
    <property type="evidence" value="ECO:0007669"/>
    <property type="project" value="UniProtKB-SubCell"/>
</dbReference>
<dbReference type="SMART" id="SM01225">
    <property type="entry name" value="G8"/>
    <property type="match status" value="2"/>
</dbReference>
<protein>
    <submittedName>
        <fullName evidence="16">PKHD1 ciliary IPT domain containing fibrocystin/polyductin</fullName>
    </submittedName>
</protein>
<keyword evidence="4" id="KW-1003">Cell membrane</keyword>
<dbReference type="CDD" id="cd00102">
    <property type="entry name" value="IPT"/>
    <property type="match status" value="1"/>
</dbReference>
<dbReference type="Pfam" id="PF01833">
    <property type="entry name" value="TIG"/>
    <property type="match status" value="9"/>
</dbReference>
<evidence type="ECO:0000256" key="6">
    <source>
        <dbReference type="ARBA" id="ARBA00022729"/>
    </source>
</evidence>
<dbReference type="FunFam" id="2.60.40.10:FF:001292">
    <property type="entry name" value="PKHD1 like 1"/>
    <property type="match status" value="1"/>
</dbReference>
<evidence type="ECO:0000256" key="11">
    <source>
        <dbReference type="ARBA" id="ARBA00023273"/>
    </source>
</evidence>
<keyword evidence="10" id="KW-0325">Glycoprotein</keyword>
<evidence type="ECO:0000256" key="9">
    <source>
        <dbReference type="ARBA" id="ARBA00023136"/>
    </source>
</evidence>
<keyword evidence="17" id="KW-1185">Reference proteome</keyword>
<evidence type="ECO:0000259" key="15">
    <source>
        <dbReference type="PROSITE" id="PS51820"/>
    </source>
</evidence>
<organism evidence="16 17">
    <name type="scientific">Leptobrachium leishanense</name>
    <name type="common">Leishan spiny toad</name>
    <dbReference type="NCBI Taxonomy" id="445787"/>
    <lineage>
        <taxon>Eukaryota</taxon>
        <taxon>Metazoa</taxon>
        <taxon>Chordata</taxon>
        <taxon>Craniata</taxon>
        <taxon>Vertebrata</taxon>
        <taxon>Euteleostomi</taxon>
        <taxon>Amphibia</taxon>
        <taxon>Batrachia</taxon>
        <taxon>Anura</taxon>
        <taxon>Pelobatoidea</taxon>
        <taxon>Megophryidae</taxon>
        <taxon>Leptobrachium</taxon>
    </lineage>
</organism>
<dbReference type="SUPFAM" id="SSF51126">
    <property type="entry name" value="Pectin lyase-like"/>
    <property type="match status" value="2"/>
</dbReference>